<sequence>MVNWTDTLYSEGCLLFYDRDKKMVVGLGGYDENFSRVMVVFQTGKKVLHNGDSAAHYCGSIRTSPA</sequence>
<reference evidence="1" key="1">
    <citation type="journal article" date="2024" name="Appl Microbiol">
        <title>Effect of kuratsuki Bacillus and Priestia on Taste of Sake.</title>
        <authorList>
            <person name="Kobayashi K."/>
            <person name="Nishida H."/>
        </authorList>
    </citation>
    <scope>NUCLEOTIDE SEQUENCE</scope>
    <source>
        <strain evidence="1">B-12</strain>
    </source>
</reference>
<dbReference type="AlphaFoldDB" id="A0AAX6BPC7"/>
<proteinExistence type="predicted"/>
<dbReference type="Proteomes" id="UP001165240">
    <property type="component" value="Unassembled WGS sequence"/>
</dbReference>
<evidence type="ECO:0000313" key="1">
    <source>
        <dbReference type="EMBL" id="GMG75578.1"/>
    </source>
</evidence>
<gene>
    <name evidence="1" type="ORF">ShirakiTB12_40460</name>
</gene>
<protein>
    <submittedName>
        <fullName evidence="1">Uncharacterized protein</fullName>
    </submittedName>
</protein>
<comment type="caution">
    <text evidence="1">The sequence shown here is derived from an EMBL/GenBank/DDBJ whole genome shotgun (WGS) entry which is preliminary data.</text>
</comment>
<name>A0AAX6BPC7_PRIMG</name>
<organism evidence="1 2">
    <name type="scientific">Priestia megaterium</name>
    <name type="common">Bacillus megaterium</name>
    <dbReference type="NCBI Taxonomy" id="1404"/>
    <lineage>
        <taxon>Bacteria</taxon>
        <taxon>Bacillati</taxon>
        <taxon>Bacillota</taxon>
        <taxon>Bacilli</taxon>
        <taxon>Bacillales</taxon>
        <taxon>Bacillaceae</taxon>
        <taxon>Priestia</taxon>
    </lineage>
</organism>
<accession>A0AAX6BPC7</accession>
<dbReference type="EMBL" id="BSYK01000001">
    <property type="protein sequence ID" value="GMG75578.1"/>
    <property type="molecule type" value="Genomic_DNA"/>
</dbReference>
<evidence type="ECO:0000313" key="2">
    <source>
        <dbReference type="Proteomes" id="UP001165240"/>
    </source>
</evidence>